<feature type="coiled-coil region" evidence="2">
    <location>
        <begin position="410"/>
        <end position="473"/>
    </location>
</feature>
<dbReference type="InterPro" id="IPR055399">
    <property type="entry name" value="CC_BshC"/>
</dbReference>
<gene>
    <name evidence="2" type="primary">bshC</name>
    <name evidence="5" type="ORF">AWW68_06750</name>
</gene>
<dbReference type="PIRSF" id="PIRSF012535">
    <property type="entry name" value="UCP012535"/>
    <property type="match status" value="1"/>
</dbReference>
<name>A0A150XIB3_9BACT</name>
<dbReference type="InterPro" id="IPR055398">
    <property type="entry name" value="Rossmann-like_BshC"/>
</dbReference>
<comment type="similarity">
    <text evidence="2">Belongs to the BshC family.</text>
</comment>
<sequence length="527" mass="61363">MSTLTETDCLLSKIDFEQTNSFSSFFLDYISGKESLQGFHNGLPTKENFKKQIEDRNFPQSHRDIVSEQLLEQYSKVDASQATLSNIELLKEGNTFTVTTGHQLNIFTGPLYFIYKIVTVVRACEELKHEYPEYNFVPVYWMASEDHDFQEISYFRLNGKKLVWETDQQGAVGRFNLKGIDKIFEQVIGMPEFFVEAYKKKNLASAVLSYVNALFGERGLVVIDADNAAMKELFKPVIQSDLFEHKPQELAQKTTDSLEQAGYSTQVFPREINFFYLKDDIRSRIVKTDSGFEVLETNLHFSEEELKEEIEKHPERFSPNVLLRPLYQEFLLPNLAYVGGPSELVYWLQLKGIFDHFGTTFPLLMPRNFAAVVDKNTLRKVEQIDLTWEDLFKEDHELVNEKVKEQTTFKLDLNVEKAKLEAIYQQALQQALDVDQTLERMVKGEHRKAEKTLEKIEQKILKAERKNQEILVNRIYAIKEALFPGGAPQERKDNFLNFYMTNPNFVEDCLNSLSPFDYRFHLLRTNE</sequence>
<dbReference type="AlphaFoldDB" id="A0A150XIB3"/>
<dbReference type="HAMAP" id="MF_01867">
    <property type="entry name" value="BshC"/>
    <property type="match status" value="1"/>
</dbReference>
<accession>A0A150XIB3</accession>
<dbReference type="EMBL" id="LRPC01000001">
    <property type="protein sequence ID" value="KYG78461.1"/>
    <property type="molecule type" value="Genomic_DNA"/>
</dbReference>
<dbReference type="STRING" id="333140.AWW68_06750"/>
<dbReference type="InterPro" id="IPR011199">
    <property type="entry name" value="Bacillithiol_biosynth_BshC"/>
</dbReference>
<keyword evidence="2" id="KW-0175">Coiled coil</keyword>
<feature type="domain" description="Bacillithiol biosynthesis BshC N-terminal Rossmann-like" evidence="3">
    <location>
        <begin position="13"/>
        <end position="368"/>
    </location>
</feature>
<dbReference type="OrthoDB" id="9765151at2"/>
<evidence type="ECO:0000313" key="5">
    <source>
        <dbReference type="EMBL" id="KYG78461.1"/>
    </source>
</evidence>
<protein>
    <recommendedName>
        <fullName evidence="2">Putative cysteine ligase BshC</fullName>
        <ecNumber evidence="2">6.-.-.-</ecNumber>
    </recommendedName>
</protein>
<dbReference type="Proteomes" id="UP000075606">
    <property type="component" value="Unassembled WGS sequence"/>
</dbReference>
<comment type="caution">
    <text evidence="5">The sequence shown here is derived from an EMBL/GenBank/DDBJ whole genome shotgun (WGS) entry which is preliminary data.</text>
</comment>
<evidence type="ECO:0000259" key="4">
    <source>
        <dbReference type="Pfam" id="PF24850"/>
    </source>
</evidence>
<dbReference type="GO" id="GO:0016874">
    <property type="term" value="F:ligase activity"/>
    <property type="evidence" value="ECO:0007669"/>
    <property type="project" value="UniProtKB-UniRule"/>
</dbReference>
<evidence type="ECO:0000313" key="6">
    <source>
        <dbReference type="Proteomes" id="UP000075606"/>
    </source>
</evidence>
<dbReference type="Pfam" id="PF10079">
    <property type="entry name" value="Rossmann-like_BshC"/>
    <property type="match status" value="1"/>
</dbReference>
<evidence type="ECO:0000259" key="3">
    <source>
        <dbReference type="Pfam" id="PF10079"/>
    </source>
</evidence>
<evidence type="ECO:0000256" key="2">
    <source>
        <dbReference type="HAMAP-Rule" id="MF_01867"/>
    </source>
</evidence>
<keyword evidence="1 2" id="KW-0436">Ligase</keyword>
<feature type="domain" description="Bacillithiol biosynthesis BshC C-terminal coiled-coil" evidence="4">
    <location>
        <begin position="371"/>
        <end position="523"/>
    </location>
</feature>
<dbReference type="Pfam" id="PF24850">
    <property type="entry name" value="CC_BshC"/>
    <property type="match status" value="1"/>
</dbReference>
<reference evidence="5 6" key="1">
    <citation type="submission" date="2016-01" db="EMBL/GenBank/DDBJ databases">
        <title>Genome sequencing of Roseivirga spongicola UST030701-084.</title>
        <authorList>
            <person name="Selvaratnam C."/>
            <person name="Thevarajoo S."/>
            <person name="Goh K.M."/>
            <person name="Ee R."/>
            <person name="Chan K.-G."/>
            <person name="Chong C.S."/>
        </authorList>
    </citation>
    <scope>NUCLEOTIDE SEQUENCE [LARGE SCALE GENOMIC DNA]</scope>
    <source>
        <strain evidence="5 6">UST030701-084</strain>
    </source>
</reference>
<keyword evidence="6" id="KW-1185">Reference proteome</keyword>
<dbReference type="NCBIfam" id="TIGR03998">
    <property type="entry name" value="thiol_BshC"/>
    <property type="match status" value="1"/>
</dbReference>
<evidence type="ECO:0000256" key="1">
    <source>
        <dbReference type="ARBA" id="ARBA00022598"/>
    </source>
</evidence>
<dbReference type="EC" id="6.-.-.-" evidence="2"/>
<proteinExistence type="inferred from homology"/>
<organism evidence="5 6">
    <name type="scientific">Roseivirga spongicola</name>
    <dbReference type="NCBI Taxonomy" id="333140"/>
    <lineage>
        <taxon>Bacteria</taxon>
        <taxon>Pseudomonadati</taxon>
        <taxon>Bacteroidota</taxon>
        <taxon>Cytophagia</taxon>
        <taxon>Cytophagales</taxon>
        <taxon>Roseivirgaceae</taxon>
        <taxon>Roseivirga</taxon>
    </lineage>
</organism>
<dbReference type="RefSeq" id="WP_068218279.1">
    <property type="nucleotide sequence ID" value="NZ_LRPC01000001.1"/>
</dbReference>